<dbReference type="InterPro" id="IPR011343">
    <property type="entry name" value="DeoC"/>
</dbReference>
<dbReference type="SUPFAM" id="SSF51569">
    <property type="entry name" value="Aldolase"/>
    <property type="match status" value="1"/>
</dbReference>
<comment type="similarity">
    <text evidence="2">Belongs to the DeoC/FbaB aldolase family. DeoC type 2 subfamily.</text>
</comment>
<sequence>MSKEHIHEHNHNHDHDHSHDHVGQSKFQAAFDSFTPSLSSEQIQVEIKKLIDHHYDSLNNKQTIKFLHSTVDLTSLGAEDNADQIYNFVKGVNELDDTNPEIPPVASICVYPNFAKTVREALVVEGVNVCCVSGAFPSSQTFPEIKVAETSLALADGADEIDIVMHLGNFFSGDYKAVTEEIQELRDVTKGHTLKVILETGALKTPENIQRASILALYSDADFIKTSTGKGYPGASMEAAYVMCSVLKQYNDLFGIKRGFKVSGGVRTTEEAIQYLCIVKGILGEEWMTNKLFRIGASSLEGDLLKHLG</sequence>
<evidence type="ECO:0000256" key="1">
    <source>
        <dbReference type="ARBA" id="ARBA00004816"/>
    </source>
</evidence>
<dbReference type="EMBL" id="SPNC01000015">
    <property type="protein sequence ID" value="TFH96670.1"/>
    <property type="molecule type" value="Genomic_DNA"/>
</dbReference>
<comment type="pathway">
    <text evidence="1">Carbohydrate degradation; 2-deoxy-D-ribose 1-phosphate degradation; D-glyceraldehyde 3-phosphate and acetaldehyde from 2-deoxy-alpha-D-ribose 1-phosphate: step 2/2.</text>
</comment>
<evidence type="ECO:0000256" key="3">
    <source>
        <dbReference type="ARBA" id="ARBA00012515"/>
    </source>
</evidence>
<accession>A0A4Y8WSU7</accession>
<reference evidence="8 9" key="1">
    <citation type="submission" date="2019-03" db="EMBL/GenBank/DDBJ databases">
        <title>Porphyromonas levii Isolated from the Uterus of Dairy Cows.</title>
        <authorList>
            <person name="Francis A.M."/>
        </authorList>
    </citation>
    <scope>NUCLEOTIDE SEQUENCE [LARGE SCALE GENOMIC DNA]</scope>
    <source>
        <strain evidence="8 9">AF5678</strain>
    </source>
</reference>
<evidence type="ECO:0000256" key="4">
    <source>
        <dbReference type="ARBA" id="ARBA00023239"/>
    </source>
</evidence>
<dbReference type="GO" id="GO:0009264">
    <property type="term" value="P:deoxyribonucleotide catabolic process"/>
    <property type="evidence" value="ECO:0007669"/>
    <property type="project" value="UniProtKB-UniRule"/>
</dbReference>
<dbReference type="GO" id="GO:0004139">
    <property type="term" value="F:deoxyribose-phosphate aldolase activity"/>
    <property type="evidence" value="ECO:0007669"/>
    <property type="project" value="UniProtKB-UniRule"/>
</dbReference>
<dbReference type="GO" id="GO:0016052">
    <property type="term" value="P:carbohydrate catabolic process"/>
    <property type="evidence" value="ECO:0007669"/>
    <property type="project" value="TreeGrafter"/>
</dbReference>
<dbReference type="Proteomes" id="UP000297225">
    <property type="component" value="Unassembled WGS sequence"/>
</dbReference>
<organism evidence="8 9">
    <name type="scientific">Porphyromonas levii</name>
    <dbReference type="NCBI Taxonomy" id="28114"/>
    <lineage>
        <taxon>Bacteria</taxon>
        <taxon>Pseudomonadati</taxon>
        <taxon>Bacteroidota</taxon>
        <taxon>Bacteroidia</taxon>
        <taxon>Bacteroidales</taxon>
        <taxon>Porphyromonadaceae</taxon>
        <taxon>Porphyromonas</taxon>
    </lineage>
</organism>
<dbReference type="CDD" id="cd00959">
    <property type="entry name" value="DeoC"/>
    <property type="match status" value="1"/>
</dbReference>
<dbReference type="STRING" id="1122973.GCA_000379925_00068"/>
<dbReference type="PANTHER" id="PTHR10889:SF3">
    <property type="entry name" value="DEOXYRIBOSE-PHOSPHATE ALDOLASE"/>
    <property type="match status" value="1"/>
</dbReference>
<dbReference type="InterPro" id="IPR002915">
    <property type="entry name" value="DeoC/FbaB/LacD_aldolase"/>
</dbReference>
<gene>
    <name evidence="8" type="primary">deoC</name>
    <name evidence="8" type="ORF">E4P47_01910</name>
</gene>
<dbReference type="EC" id="4.1.2.4" evidence="3 7"/>
<dbReference type="AlphaFoldDB" id="A0A4Y8WSU7"/>
<dbReference type="SMART" id="SM01133">
    <property type="entry name" value="DeoC"/>
    <property type="match status" value="1"/>
</dbReference>
<evidence type="ECO:0000256" key="5">
    <source>
        <dbReference type="ARBA" id="ARBA00023270"/>
    </source>
</evidence>
<dbReference type="OrthoDB" id="9778711at2"/>
<dbReference type="PANTHER" id="PTHR10889">
    <property type="entry name" value="DEOXYRIBOSE-PHOSPHATE ALDOLASE"/>
    <property type="match status" value="1"/>
</dbReference>
<comment type="caution">
    <text evidence="8">The sequence shown here is derived from an EMBL/GenBank/DDBJ whole genome shotgun (WGS) entry which is preliminary data.</text>
</comment>
<evidence type="ECO:0000313" key="9">
    <source>
        <dbReference type="Proteomes" id="UP000297225"/>
    </source>
</evidence>
<dbReference type="RefSeq" id="WP_018357354.1">
    <property type="nucleotide sequence ID" value="NZ_CP197400.1"/>
</dbReference>
<dbReference type="NCBIfam" id="TIGR00126">
    <property type="entry name" value="deoC"/>
    <property type="match status" value="1"/>
</dbReference>
<evidence type="ECO:0000313" key="8">
    <source>
        <dbReference type="EMBL" id="TFH96670.1"/>
    </source>
</evidence>
<name>A0A4Y8WSU7_9PORP</name>
<comment type="catalytic activity">
    <reaction evidence="6">
        <text>2-deoxy-D-ribose 5-phosphate = D-glyceraldehyde 3-phosphate + acetaldehyde</text>
        <dbReference type="Rhea" id="RHEA:12821"/>
        <dbReference type="ChEBI" id="CHEBI:15343"/>
        <dbReference type="ChEBI" id="CHEBI:59776"/>
        <dbReference type="ChEBI" id="CHEBI:62877"/>
        <dbReference type="EC" id="4.1.2.4"/>
    </reaction>
</comment>
<evidence type="ECO:0000256" key="7">
    <source>
        <dbReference type="NCBIfam" id="TIGR00126"/>
    </source>
</evidence>
<dbReference type="InterPro" id="IPR013785">
    <property type="entry name" value="Aldolase_TIM"/>
</dbReference>
<keyword evidence="4 8" id="KW-0456">Lyase</keyword>
<proteinExistence type="inferred from homology"/>
<protein>
    <recommendedName>
        <fullName evidence="3 7">Deoxyribose-phosphate aldolase</fullName>
        <ecNumber evidence="3 7">4.1.2.4</ecNumber>
    </recommendedName>
</protein>
<evidence type="ECO:0000256" key="6">
    <source>
        <dbReference type="ARBA" id="ARBA00048791"/>
    </source>
</evidence>
<keyword evidence="9" id="KW-1185">Reference proteome</keyword>
<dbReference type="GO" id="GO:0005737">
    <property type="term" value="C:cytoplasm"/>
    <property type="evidence" value="ECO:0007669"/>
    <property type="project" value="InterPro"/>
</dbReference>
<evidence type="ECO:0000256" key="2">
    <source>
        <dbReference type="ARBA" id="ARBA00009473"/>
    </source>
</evidence>
<keyword evidence="5" id="KW-0704">Schiff base</keyword>
<dbReference type="Pfam" id="PF01791">
    <property type="entry name" value="DeoC"/>
    <property type="match status" value="1"/>
</dbReference>
<dbReference type="Gene3D" id="3.20.20.70">
    <property type="entry name" value="Aldolase class I"/>
    <property type="match status" value="1"/>
</dbReference>